<accession>A0ABM5Z6M2</accession>
<sequence length="62" mass="6811">MEGKEIPTSSSGYDDISPVNELLFSRLSSMAGLAVPSSSLFPYAKKHHAGRFWISLVCKKHT</sequence>
<evidence type="ECO:0000313" key="2">
    <source>
        <dbReference type="Proteomes" id="UP000074914"/>
    </source>
</evidence>
<reference evidence="1 2" key="1">
    <citation type="submission" date="2015-11" db="EMBL/GenBank/DDBJ databases">
        <title>Exploring the genomic traits of fungus-feeding bacterial genus Collimonas.</title>
        <authorList>
            <person name="Song C."/>
            <person name="Schmidt R."/>
            <person name="de Jager V."/>
            <person name="Krzyzanowska D."/>
            <person name="Jongedijk E."/>
            <person name="Cankar K."/>
            <person name="Beekwilder J."/>
            <person name="van Veen A."/>
            <person name="de Boer W."/>
            <person name="van Veen J.A."/>
            <person name="Garbeva P."/>
        </authorList>
    </citation>
    <scope>NUCLEOTIDE SEQUENCE [LARGE SCALE GENOMIC DNA]</scope>
    <source>
        <strain evidence="1 2">Ter291</strain>
    </source>
</reference>
<protein>
    <submittedName>
        <fullName evidence="1">Uncharacterized protein</fullName>
    </submittedName>
</protein>
<organism evidence="1 2">
    <name type="scientific">Collimonas pratensis</name>
    <dbReference type="NCBI Taxonomy" id="279113"/>
    <lineage>
        <taxon>Bacteria</taxon>
        <taxon>Pseudomonadati</taxon>
        <taxon>Pseudomonadota</taxon>
        <taxon>Betaproteobacteria</taxon>
        <taxon>Burkholderiales</taxon>
        <taxon>Oxalobacteraceae</taxon>
        <taxon>Collimonas</taxon>
    </lineage>
</organism>
<evidence type="ECO:0000313" key="1">
    <source>
        <dbReference type="EMBL" id="AMP14697.1"/>
    </source>
</evidence>
<name>A0ABM5Z6M2_9BURK</name>
<gene>
    <name evidence="1" type="ORF">CPter291_2440</name>
</gene>
<dbReference type="EMBL" id="CP013236">
    <property type="protein sequence ID" value="AMP14697.1"/>
    <property type="molecule type" value="Genomic_DNA"/>
</dbReference>
<keyword evidence="2" id="KW-1185">Reference proteome</keyword>
<proteinExistence type="predicted"/>
<dbReference type="Proteomes" id="UP000074914">
    <property type="component" value="Chromosome"/>
</dbReference>